<feature type="transmembrane region" description="Helical" evidence="1">
    <location>
        <begin position="167"/>
        <end position="191"/>
    </location>
</feature>
<dbReference type="EMBL" id="KQ964467">
    <property type="protein sequence ID" value="KXN71772.1"/>
    <property type="molecule type" value="Genomic_DNA"/>
</dbReference>
<feature type="transmembrane region" description="Helical" evidence="1">
    <location>
        <begin position="203"/>
        <end position="224"/>
    </location>
</feature>
<dbReference type="OrthoDB" id="2448307at2759"/>
<feature type="transmembrane region" description="Helical" evidence="1">
    <location>
        <begin position="119"/>
        <end position="146"/>
    </location>
</feature>
<feature type="domain" description="DUF7789" evidence="2">
    <location>
        <begin position="158"/>
        <end position="281"/>
    </location>
</feature>
<feature type="transmembrane region" description="Helical" evidence="1">
    <location>
        <begin position="53"/>
        <end position="72"/>
    </location>
</feature>
<feature type="transmembrane region" description="Helical" evidence="1">
    <location>
        <begin position="268"/>
        <end position="291"/>
    </location>
</feature>
<proteinExistence type="predicted"/>
<reference evidence="3 4" key="1">
    <citation type="journal article" date="2015" name="Genome Biol. Evol.">
        <title>Phylogenomic analyses indicate that early fungi evolved digesting cell walls of algal ancestors of land plants.</title>
        <authorList>
            <person name="Chang Y."/>
            <person name="Wang S."/>
            <person name="Sekimoto S."/>
            <person name="Aerts A.L."/>
            <person name="Choi C."/>
            <person name="Clum A."/>
            <person name="LaButti K.M."/>
            <person name="Lindquist E.A."/>
            <person name="Yee Ngan C."/>
            <person name="Ohm R.A."/>
            <person name="Salamov A.A."/>
            <person name="Grigoriev I.V."/>
            <person name="Spatafora J.W."/>
            <person name="Berbee M.L."/>
        </authorList>
    </citation>
    <scope>NUCLEOTIDE SEQUENCE [LARGE SCALE GENOMIC DNA]</scope>
    <source>
        <strain evidence="3 4">NRRL 28638</strain>
    </source>
</reference>
<dbReference type="PANTHER" id="PTHR34391:SF1">
    <property type="entry name" value="UPF0658 GOLGI APPARATUS MEMBRANE PROTEIN C1952.10C-RELATED"/>
    <property type="match status" value="1"/>
</dbReference>
<sequence length="324" mass="37715">MSTKETIRKLYHRYSPTSWLILLTSFIESTLIIIIQLVVLIGANIKDPLINGVPVYLIIFIGSRLFQFGLIIDGIKNKNTIQLIAINIFNFLSFIYSIVEINQITKVLNDSKDVEYPSFILPLLYISSSILVLAQCFYVWLAYKLYLSFGWDIYKIIGANPRLRKMLLNYHIFLLLLKLDVFFFFGFSLQFLMMILKSYDPEFWLTILALPLTLIILLLAIYGVRNENKSFMFAFIAGLLVAMIYFIFKIVKIYQPSNYEKYKYSKIILTLFASISLFVLGLTAIQSYICYRNFGNGLRDHIKNSSNMKYLIKPTERTLNLDED</sequence>
<keyword evidence="1" id="KW-1133">Transmembrane helix</keyword>
<feature type="transmembrane region" description="Helical" evidence="1">
    <location>
        <begin position="231"/>
        <end position="248"/>
    </location>
</feature>
<dbReference type="Proteomes" id="UP000070444">
    <property type="component" value="Unassembled WGS sequence"/>
</dbReference>
<evidence type="ECO:0000256" key="1">
    <source>
        <dbReference type="SAM" id="Phobius"/>
    </source>
</evidence>
<dbReference type="GO" id="GO:0005794">
    <property type="term" value="C:Golgi apparatus"/>
    <property type="evidence" value="ECO:0007669"/>
    <property type="project" value="TreeGrafter"/>
</dbReference>
<name>A0A137P9W6_CONC2</name>
<keyword evidence="1" id="KW-0812">Transmembrane</keyword>
<evidence type="ECO:0000313" key="3">
    <source>
        <dbReference type="EMBL" id="KXN71772.1"/>
    </source>
</evidence>
<organism evidence="3 4">
    <name type="scientific">Conidiobolus coronatus (strain ATCC 28846 / CBS 209.66 / NRRL 28638)</name>
    <name type="common">Delacroixia coronata</name>
    <dbReference type="NCBI Taxonomy" id="796925"/>
    <lineage>
        <taxon>Eukaryota</taxon>
        <taxon>Fungi</taxon>
        <taxon>Fungi incertae sedis</taxon>
        <taxon>Zoopagomycota</taxon>
        <taxon>Entomophthoromycotina</taxon>
        <taxon>Entomophthoromycetes</taxon>
        <taxon>Entomophthorales</taxon>
        <taxon>Ancylistaceae</taxon>
        <taxon>Conidiobolus</taxon>
    </lineage>
</organism>
<dbReference type="InterPro" id="IPR056691">
    <property type="entry name" value="DUF7789"/>
</dbReference>
<protein>
    <recommendedName>
        <fullName evidence="2">DUF7789 domain-containing protein</fullName>
    </recommendedName>
</protein>
<evidence type="ECO:0000313" key="4">
    <source>
        <dbReference type="Proteomes" id="UP000070444"/>
    </source>
</evidence>
<dbReference type="PANTHER" id="PTHR34391">
    <property type="entry name" value="UPF0658 GOLGI APPARATUS MEMBRANE PROTEIN C1952.10C-RELATED"/>
    <property type="match status" value="1"/>
</dbReference>
<keyword evidence="1" id="KW-0472">Membrane</keyword>
<accession>A0A137P9W6</accession>
<feature type="transmembrane region" description="Helical" evidence="1">
    <location>
        <begin position="20"/>
        <end position="41"/>
    </location>
</feature>
<evidence type="ECO:0000259" key="2">
    <source>
        <dbReference type="Pfam" id="PF25044"/>
    </source>
</evidence>
<feature type="transmembrane region" description="Helical" evidence="1">
    <location>
        <begin position="79"/>
        <end position="99"/>
    </location>
</feature>
<dbReference type="InterPro" id="IPR040410">
    <property type="entry name" value="UPF0658_Golgi"/>
</dbReference>
<dbReference type="Pfam" id="PF25044">
    <property type="entry name" value="DUF7789"/>
    <property type="match status" value="1"/>
</dbReference>
<dbReference type="AlphaFoldDB" id="A0A137P9W6"/>
<keyword evidence="4" id="KW-1185">Reference proteome</keyword>
<gene>
    <name evidence="3" type="ORF">CONCODRAFT_37850</name>
</gene>
<dbReference type="OMA" id="IYTEFGW"/>